<proteinExistence type="predicted"/>
<dbReference type="PANTHER" id="PTHR10845:SF254">
    <property type="entry name" value="RGS DOMAIN-CONTAINING PROTEIN-RELATED"/>
    <property type="match status" value="1"/>
</dbReference>
<dbReference type="Gene3D" id="1.10.167.10">
    <property type="entry name" value="Regulator of G-protein Signalling 4, domain 2"/>
    <property type="match status" value="1"/>
</dbReference>
<dbReference type="InterPro" id="IPR036305">
    <property type="entry name" value="RGS_sf"/>
</dbReference>
<feature type="region of interest" description="Disordered" evidence="1">
    <location>
        <begin position="68"/>
        <end position="98"/>
    </location>
</feature>
<accession>A0AA39GUW6</accession>
<sequence>MMKTVTLQPPSPKLPTISGPNGGPPVCPKSPATQKKEHSRKKWLQIRDSLKLARIKIALSETKFFSDKGERRRRSAELTIPSGSSQGSSPSPTCQHRLSPNEWTYAFDSMIRNDDGRSAFTDFLKSEYSDENIMFWWAVQQLRSSNVNGNEFARQVRQMYDLYIAADSPHAINIDHDTRTEIIERVEGSHEPFPEDIYDRAQTHVYRLMEKDCFSRFVHTPTYKELAKKLHLPQSFRFCGRNSPL</sequence>
<dbReference type="SUPFAM" id="SSF48097">
    <property type="entry name" value="Regulator of G-protein signaling, RGS"/>
    <property type="match status" value="1"/>
</dbReference>
<feature type="compositionally biased region" description="Low complexity" evidence="1">
    <location>
        <begin position="81"/>
        <end position="92"/>
    </location>
</feature>
<dbReference type="PRINTS" id="PR01301">
    <property type="entry name" value="RGSPROTEIN"/>
</dbReference>
<evidence type="ECO:0000313" key="3">
    <source>
        <dbReference type="EMBL" id="KAK0393599.1"/>
    </source>
</evidence>
<dbReference type="PROSITE" id="PS50132">
    <property type="entry name" value="RGS"/>
    <property type="match status" value="1"/>
</dbReference>
<dbReference type="InterPro" id="IPR044926">
    <property type="entry name" value="RGS_subdomain_2"/>
</dbReference>
<name>A0AA39GUW6_9BILA</name>
<dbReference type="SMART" id="SM00315">
    <property type="entry name" value="RGS"/>
    <property type="match status" value="1"/>
</dbReference>
<evidence type="ECO:0000256" key="1">
    <source>
        <dbReference type="SAM" id="MobiDB-lite"/>
    </source>
</evidence>
<dbReference type="Proteomes" id="UP001175271">
    <property type="component" value="Unassembled WGS sequence"/>
</dbReference>
<protein>
    <recommendedName>
        <fullName evidence="2">RGS domain-containing protein</fullName>
    </recommendedName>
</protein>
<gene>
    <name evidence="3" type="ORF">QR680_000301</name>
</gene>
<dbReference type="Pfam" id="PF00615">
    <property type="entry name" value="RGS"/>
    <property type="match status" value="1"/>
</dbReference>
<feature type="domain" description="RGS" evidence="2">
    <location>
        <begin position="106"/>
        <end position="227"/>
    </location>
</feature>
<evidence type="ECO:0000259" key="2">
    <source>
        <dbReference type="PROSITE" id="PS50132"/>
    </source>
</evidence>
<dbReference type="AlphaFoldDB" id="A0AA39GUW6"/>
<dbReference type="EMBL" id="JAUCMV010000005">
    <property type="protein sequence ID" value="KAK0393599.1"/>
    <property type="molecule type" value="Genomic_DNA"/>
</dbReference>
<organism evidence="3 4">
    <name type="scientific">Steinernema hermaphroditum</name>
    <dbReference type="NCBI Taxonomy" id="289476"/>
    <lineage>
        <taxon>Eukaryota</taxon>
        <taxon>Metazoa</taxon>
        <taxon>Ecdysozoa</taxon>
        <taxon>Nematoda</taxon>
        <taxon>Chromadorea</taxon>
        <taxon>Rhabditida</taxon>
        <taxon>Tylenchina</taxon>
        <taxon>Panagrolaimomorpha</taxon>
        <taxon>Strongyloidoidea</taxon>
        <taxon>Steinernematidae</taxon>
        <taxon>Steinernema</taxon>
    </lineage>
</organism>
<reference evidence="3" key="1">
    <citation type="submission" date="2023-06" db="EMBL/GenBank/DDBJ databases">
        <title>Genomic analysis of the entomopathogenic nematode Steinernema hermaphroditum.</title>
        <authorList>
            <person name="Schwarz E.M."/>
            <person name="Heppert J.K."/>
            <person name="Baniya A."/>
            <person name="Schwartz H.T."/>
            <person name="Tan C.-H."/>
            <person name="Antoshechkin I."/>
            <person name="Sternberg P.W."/>
            <person name="Goodrich-Blair H."/>
            <person name="Dillman A.R."/>
        </authorList>
    </citation>
    <scope>NUCLEOTIDE SEQUENCE</scope>
    <source>
        <strain evidence="3">PS9179</strain>
        <tissue evidence="3">Whole animal</tissue>
    </source>
</reference>
<comment type="caution">
    <text evidence="3">The sequence shown here is derived from an EMBL/GenBank/DDBJ whole genome shotgun (WGS) entry which is preliminary data.</text>
</comment>
<dbReference type="PANTHER" id="PTHR10845">
    <property type="entry name" value="REGULATOR OF G PROTEIN SIGNALING"/>
    <property type="match status" value="1"/>
</dbReference>
<dbReference type="InterPro" id="IPR016137">
    <property type="entry name" value="RGS"/>
</dbReference>
<keyword evidence="4" id="KW-1185">Reference proteome</keyword>
<feature type="region of interest" description="Disordered" evidence="1">
    <location>
        <begin position="1"/>
        <end position="41"/>
    </location>
</feature>
<evidence type="ECO:0000313" key="4">
    <source>
        <dbReference type="Proteomes" id="UP001175271"/>
    </source>
</evidence>